<feature type="region of interest" description="Disordered" evidence="15">
    <location>
        <begin position="979"/>
        <end position="1005"/>
    </location>
</feature>
<keyword evidence="19" id="KW-1185">Reference proteome</keyword>
<feature type="domain" description="Integrin alpha third immunoglobulin-like" evidence="18">
    <location>
        <begin position="875"/>
        <end position="1089"/>
    </location>
</feature>
<dbReference type="InterPro" id="IPR013519">
    <property type="entry name" value="Int_alpha_beta-p"/>
</dbReference>
<organism evidence="19 20">
    <name type="scientific">Petromyzon marinus</name>
    <name type="common">Sea lamprey</name>
    <dbReference type="NCBI Taxonomy" id="7757"/>
    <lineage>
        <taxon>Eukaryota</taxon>
        <taxon>Metazoa</taxon>
        <taxon>Chordata</taxon>
        <taxon>Craniata</taxon>
        <taxon>Vertebrata</taxon>
        <taxon>Cyclostomata</taxon>
        <taxon>Hyperoartia</taxon>
        <taxon>Petromyzontiformes</taxon>
        <taxon>Petromyzontidae</taxon>
        <taxon>Petromyzon</taxon>
    </lineage>
</organism>
<evidence type="ECO:0000256" key="3">
    <source>
        <dbReference type="ARBA" id="ARBA00022692"/>
    </source>
</evidence>
<dbReference type="InterPro" id="IPR013517">
    <property type="entry name" value="FG-GAP"/>
</dbReference>
<gene>
    <name evidence="20" type="primary">LOC116938524</name>
</gene>
<evidence type="ECO:0000256" key="12">
    <source>
        <dbReference type="ARBA" id="ARBA00023180"/>
    </source>
</evidence>
<dbReference type="Gene3D" id="2.130.10.130">
    <property type="entry name" value="Integrin alpha, N-terminal"/>
    <property type="match status" value="1"/>
</dbReference>
<dbReference type="Pfam" id="PF08441">
    <property type="entry name" value="Integrin_A_Ig_1"/>
    <property type="match status" value="1"/>
</dbReference>
<evidence type="ECO:0000256" key="2">
    <source>
        <dbReference type="ARBA" id="ARBA00008054"/>
    </source>
</evidence>
<dbReference type="GO" id="GO:0008305">
    <property type="term" value="C:integrin complex"/>
    <property type="evidence" value="ECO:0007669"/>
    <property type="project" value="InterPro"/>
</dbReference>
<feature type="domain" description="Integrin alpha second immunoglobulin-like" evidence="17">
    <location>
        <begin position="715"/>
        <end position="869"/>
    </location>
</feature>
<dbReference type="FunFam" id="1.20.5.930:FF:000001">
    <property type="entry name" value="Integrin subunit alpha V"/>
    <property type="match status" value="1"/>
</dbReference>
<dbReference type="GO" id="GO:0007229">
    <property type="term" value="P:integrin-mediated signaling pathway"/>
    <property type="evidence" value="ECO:0007669"/>
    <property type="project" value="UniProtKB-KW"/>
</dbReference>
<protein>
    <submittedName>
        <fullName evidence="20">Integrin alpha-6-like isoform X1</fullName>
    </submittedName>
</protein>
<name>A0AAJ7SLM7_PETMA</name>
<evidence type="ECO:0000256" key="5">
    <source>
        <dbReference type="ARBA" id="ARBA00022737"/>
    </source>
</evidence>
<dbReference type="SMART" id="SM00191">
    <property type="entry name" value="Int_alpha"/>
    <property type="match status" value="5"/>
</dbReference>
<feature type="domain" description="Integrin alpha first immunoglubulin-like" evidence="16">
    <location>
        <begin position="552"/>
        <end position="713"/>
    </location>
</feature>
<evidence type="ECO:0000313" key="19">
    <source>
        <dbReference type="Proteomes" id="UP001318040"/>
    </source>
</evidence>
<feature type="repeat" description="FG-GAP" evidence="13">
    <location>
        <begin position="506"/>
        <end position="567"/>
    </location>
</feature>
<evidence type="ECO:0000256" key="8">
    <source>
        <dbReference type="ARBA" id="ARBA00023037"/>
    </source>
</evidence>
<keyword evidence="7 14" id="KW-1133">Transmembrane helix</keyword>
<feature type="repeat" description="FG-GAP" evidence="13">
    <location>
        <begin position="111"/>
        <end position="176"/>
    </location>
</feature>
<keyword evidence="6 14" id="KW-0130">Cell adhesion</keyword>
<evidence type="ECO:0000256" key="4">
    <source>
        <dbReference type="ARBA" id="ARBA00022729"/>
    </source>
</evidence>
<dbReference type="InterPro" id="IPR048285">
    <property type="entry name" value="Integrin_alpha_Ig-like_2"/>
</dbReference>
<dbReference type="GO" id="GO:0009897">
    <property type="term" value="C:external side of plasma membrane"/>
    <property type="evidence" value="ECO:0007669"/>
    <property type="project" value="TreeGrafter"/>
</dbReference>
<evidence type="ECO:0000256" key="11">
    <source>
        <dbReference type="ARBA" id="ARBA00023170"/>
    </source>
</evidence>
<dbReference type="Gene3D" id="1.20.5.930">
    <property type="entry name" value="Bicelle-embedded integrin alpha(iib) transmembrane segment"/>
    <property type="match status" value="1"/>
</dbReference>
<feature type="compositionally biased region" description="Basic and acidic residues" evidence="15">
    <location>
        <begin position="27"/>
        <end position="42"/>
    </location>
</feature>
<comment type="subcellular location">
    <subcellularLocation>
        <location evidence="1 14">Membrane</location>
        <topology evidence="1 14">Single-pass type I membrane protein</topology>
    </subcellularLocation>
</comment>
<comment type="similarity">
    <text evidence="2 14">Belongs to the integrin alpha chain family.</text>
</comment>
<evidence type="ECO:0000256" key="10">
    <source>
        <dbReference type="ARBA" id="ARBA00023157"/>
    </source>
</evidence>
<evidence type="ECO:0000256" key="9">
    <source>
        <dbReference type="ARBA" id="ARBA00023136"/>
    </source>
</evidence>
<evidence type="ECO:0000259" key="16">
    <source>
        <dbReference type="Pfam" id="PF08441"/>
    </source>
</evidence>
<evidence type="ECO:0000256" key="13">
    <source>
        <dbReference type="PROSITE-ProRule" id="PRU00803"/>
    </source>
</evidence>
<feature type="repeat" description="FG-GAP" evidence="13">
    <location>
        <begin position="385"/>
        <end position="446"/>
    </location>
</feature>
<dbReference type="GO" id="GO:0098609">
    <property type="term" value="P:cell-cell adhesion"/>
    <property type="evidence" value="ECO:0007669"/>
    <property type="project" value="TreeGrafter"/>
</dbReference>
<keyword evidence="5" id="KW-0677">Repeat</keyword>
<keyword evidence="9 14" id="KW-0472">Membrane</keyword>
<dbReference type="InterPro" id="IPR028994">
    <property type="entry name" value="Integrin_alpha_N"/>
</dbReference>
<dbReference type="InterPro" id="IPR018184">
    <property type="entry name" value="Integrin_alpha_C_CS"/>
</dbReference>
<dbReference type="Gene3D" id="2.60.40.1510">
    <property type="entry name" value="ntegrin, alpha v. Chain A, domain 3"/>
    <property type="match status" value="1"/>
</dbReference>
<evidence type="ECO:0000313" key="20">
    <source>
        <dbReference type="RefSeq" id="XP_032801580.1"/>
    </source>
</evidence>
<dbReference type="PRINTS" id="PR01185">
    <property type="entry name" value="INTEGRINA"/>
</dbReference>
<dbReference type="KEGG" id="pmrn:116938524"/>
<keyword evidence="3 14" id="KW-0812">Transmembrane</keyword>
<dbReference type="Gene3D" id="2.60.40.1460">
    <property type="entry name" value="Integrin domains. Chain A, domain 2"/>
    <property type="match status" value="1"/>
</dbReference>
<evidence type="ECO:0000256" key="7">
    <source>
        <dbReference type="ARBA" id="ARBA00022989"/>
    </source>
</evidence>
<dbReference type="AlphaFoldDB" id="A0AAJ7SLM7"/>
<dbReference type="Pfam" id="PF20805">
    <property type="entry name" value="Integrin_A_Ig_2"/>
    <property type="match status" value="1"/>
</dbReference>
<dbReference type="Proteomes" id="UP001318040">
    <property type="component" value="Chromosome 4"/>
</dbReference>
<dbReference type="SUPFAM" id="SSF69318">
    <property type="entry name" value="Integrin alpha N-terminal domain"/>
    <property type="match status" value="1"/>
</dbReference>
<reference evidence="20" key="1">
    <citation type="submission" date="2025-08" db="UniProtKB">
        <authorList>
            <consortium name="RefSeq"/>
        </authorList>
    </citation>
    <scope>IDENTIFICATION</scope>
    <source>
        <tissue evidence="20">Sperm</tissue>
    </source>
</reference>
<dbReference type="Pfam" id="PF01839">
    <property type="entry name" value="FG-GAP"/>
    <property type="match status" value="2"/>
</dbReference>
<evidence type="ECO:0000256" key="14">
    <source>
        <dbReference type="RuleBase" id="RU003762"/>
    </source>
</evidence>
<dbReference type="PANTHER" id="PTHR23220:SF122">
    <property type="entry name" value="INTEGRIN ALPHA-PS1"/>
    <property type="match status" value="1"/>
</dbReference>
<dbReference type="GO" id="GO:0005178">
    <property type="term" value="F:integrin binding"/>
    <property type="evidence" value="ECO:0007669"/>
    <property type="project" value="TreeGrafter"/>
</dbReference>
<dbReference type="PROSITE" id="PS51470">
    <property type="entry name" value="FG_GAP"/>
    <property type="match status" value="4"/>
</dbReference>
<dbReference type="PROSITE" id="PS00242">
    <property type="entry name" value="INTEGRIN_ALPHA"/>
    <property type="match status" value="1"/>
</dbReference>
<keyword evidence="12" id="KW-0325">Glycoprotein</keyword>
<evidence type="ECO:0000256" key="15">
    <source>
        <dbReference type="SAM" id="MobiDB-lite"/>
    </source>
</evidence>
<accession>A0AAJ7SLM7</accession>
<keyword evidence="4" id="KW-0732">Signal</keyword>
<dbReference type="PANTHER" id="PTHR23220">
    <property type="entry name" value="INTEGRIN ALPHA"/>
    <property type="match status" value="1"/>
</dbReference>
<dbReference type="InterPro" id="IPR048286">
    <property type="entry name" value="Integrin_alpha_Ig-like_3"/>
</dbReference>
<keyword evidence="8 14" id="KW-0401">Integrin</keyword>
<feature type="repeat" description="FG-GAP" evidence="13">
    <location>
        <begin position="448"/>
        <end position="502"/>
    </location>
</feature>
<dbReference type="InterPro" id="IPR032695">
    <property type="entry name" value="Integrin_dom_sf"/>
</dbReference>
<feature type="region of interest" description="Disordered" evidence="15">
    <location>
        <begin position="23"/>
        <end position="56"/>
    </location>
</feature>
<dbReference type="InterPro" id="IPR000413">
    <property type="entry name" value="Integrin_alpha"/>
</dbReference>
<keyword evidence="11 14" id="KW-0675">Receptor</keyword>
<sequence length="1181" mass="130438">MVTRGGVTEGGCVVAVVTPWTGAPVEAGREQRPPPPHPEHGHSATGGDTRPDSPRDSCSRLTSLFVILLILLPPHHHPRPLGVCSMAALPLLSALLPLLLLPLAGTFNVDTRLAVVKEGDSGSLFGFSVALHRQLQPIDRSVLLVGAPRAKALPNQHANRTGGVYQCPFTANTDDCQRVIFDNDADPTTESKQDQWMGVTVKSQGPGGKVLACAHRYETRRFVGLPEETRGMIGRCYVLSQDLRMNEQDEMDGGSWQFCAGRPDSHEQFGVCQQGLDAGFTRDFHYIYFGAPGAYNWKGIAHVAQRNSTFYEQGIFDDGPYETGDERWKNEKLVPVAYNSYLGFSMDSGKSVMARNRLSFVAGAPRANHTGAVVVLKKDSLSSLTPEQTIYGEELASSFGYDVTLADLNNDGWLDLVVGAPQYFDRREDIGGAVYVYMNQRGGFDEHNFIRLNGTKDSMFGLAVANIGDINQDGFEDIAVGAPYDGSGKVFIYHGGRMGINPKASQAISGDDFNYKVEKFGYSITGGMDVDGNTYPDLLIGSLSDKIALLRARPVITPNILVTSDKDIDINVKNCENDKRICIKVKACFSYKAKPANYNPIINLTYTFEAEMDRRKQGLGSRVSFLNRGSNSPEEYVLSGSLVLMGQGREKCTEKTMQLQENIKDKLRPIPLQLTYEINQVVKTKRQASLSLQPVLDAQVPSRMKTEINFVKEGCGPDNICQSNLILKYNYCSREENEKYKALKSMSGQQVFSLSDQKDLALEVSISNTGDDAHEAHLIVNLPDAVSYGGFRKKTVPEEVQLVCVANANGSLADCELGNPLKRGQAVSFYLILSTSGITLDTSEISTALLLTTTSEQPDLNALSAKLKVVIELALTVTGFTKPSQAKFGGEIRGESVMKTEEDVGSLIEYDFKVLNLGKSLGSLGSAFISISWPAEIPNGKWLLYLVSVEMVGTRETHCNPSGNRINELGLQSVWHKTKRQVPGPPPPAQKVAPEISPSNDKRRSLKLDCRDGTARCYTLQCPLTAMDSVAEIKLRARLWNSTFLEEYSHLDQLEIITRATVGISSQSPNIVMKDARPDGYPVRLTVFPEKTAPLYHSIPWWIILLAVLAGVLVLALLVFLLWKCGFFKRSRYYDTVPQYHAVRIRKDERQPREAAAAAAPHRQHKRREWVTTWNERDTYY</sequence>
<dbReference type="SUPFAM" id="SSF69179">
    <property type="entry name" value="Integrin domains"/>
    <property type="match status" value="3"/>
</dbReference>
<dbReference type="Gene3D" id="2.60.40.1530">
    <property type="entry name" value="ntegrin, alpha v. Chain A, domain 4"/>
    <property type="match status" value="1"/>
</dbReference>
<dbReference type="GO" id="GO:0033627">
    <property type="term" value="P:cell adhesion mediated by integrin"/>
    <property type="evidence" value="ECO:0007669"/>
    <property type="project" value="TreeGrafter"/>
</dbReference>
<dbReference type="RefSeq" id="XP_032801580.1">
    <property type="nucleotide sequence ID" value="XM_032945689.1"/>
</dbReference>
<feature type="transmembrane region" description="Helical" evidence="14">
    <location>
        <begin position="1099"/>
        <end position="1123"/>
    </location>
</feature>
<dbReference type="InterPro" id="IPR013649">
    <property type="entry name" value="Integrin_alpha_Ig-like_1"/>
</dbReference>
<evidence type="ECO:0000256" key="6">
    <source>
        <dbReference type="ARBA" id="ARBA00022889"/>
    </source>
</evidence>
<evidence type="ECO:0000259" key="17">
    <source>
        <dbReference type="Pfam" id="PF20805"/>
    </source>
</evidence>
<dbReference type="GO" id="GO:0050900">
    <property type="term" value="P:leukocyte migration"/>
    <property type="evidence" value="ECO:0007669"/>
    <property type="project" value="TreeGrafter"/>
</dbReference>
<proteinExistence type="inferred from homology"/>
<keyword evidence="10" id="KW-1015">Disulfide bond</keyword>
<evidence type="ECO:0000259" key="18">
    <source>
        <dbReference type="Pfam" id="PF20806"/>
    </source>
</evidence>
<dbReference type="Pfam" id="PF20806">
    <property type="entry name" value="Integrin_A_Ig_3"/>
    <property type="match status" value="1"/>
</dbReference>
<evidence type="ECO:0000256" key="1">
    <source>
        <dbReference type="ARBA" id="ARBA00004479"/>
    </source>
</evidence>
<dbReference type="GO" id="GO:0007160">
    <property type="term" value="P:cell-matrix adhesion"/>
    <property type="evidence" value="ECO:0007669"/>
    <property type="project" value="TreeGrafter"/>
</dbReference>